<dbReference type="SUPFAM" id="SSF109604">
    <property type="entry name" value="HD-domain/PDEase-like"/>
    <property type="match status" value="1"/>
</dbReference>
<protein>
    <recommendedName>
        <fullName evidence="1">HD domain-containing protein</fullName>
    </recommendedName>
</protein>
<proteinExistence type="predicted"/>
<dbReference type="Proteomes" id="UP000238823">
    <property type="component" value="Unassembled WGS sequence"/>
</dbReference>
<dbReference type="Gene3D" id="1.10.3210.10">
    <property type="entry name" value="Hypothetical protein af1432"/>
    <property type="match status" value="1"/>
</dbReference>
<dbReference type="InterPro" id="IPR006674">
    <property type="entry name" value="HD_domain"/>
</dbReference>
<accession>A0A2S9YF98</accession>
<evidence type="ECO:0000313" key="2">
    <source>
        <dbReference type="EMBL" id="PRQ03788.1"/>
    </source>
</evidence>
<dbReference type="Pfam" id="PF01966">
    <property type="entry name" value="HD"/>
    <property type="match status" value="1"/>
</dbReference>
<dbReference type="EMBL" id="PVNL01000107">
    <property type="protein sequence ID" value="PRQ03788.1"/>
    <property type="molecule type" value="Genomic_DNA"/>
</dbReference>
<dbReference type="OrthoDB" id="338520at2"/>
<reference evidence="2 3" key="1">
    <citation type="submission" date="2018-03" db="EMBL/GenBank/DDBJ databases">
        <title>Draft Genome Sequences of the Obligatory Marine Myxobacteria Enhygromyxa salina SWB007.</title>
        <authorList>
            <person name="Poehlein A."/>
            <person name="Moghaddam J.A."/>
            <person name="Harms H."/>
            <person name="Alanjari M."/>
            <person name="Koenig G.M."/>
            <person name="Daniel R."/>
            <person name="Schaeberle T.F."/>
        </authorList>
    </citation>
    <scope>NUCLEOTIDE SEQUENCE [LARGE SCALE GENOMIC DNA]</scope>
    <source>
        <strain evidence="2 3">SWB007</strain>
    </source>
</reference>
<evidence type="ECO:0000313" key="3">
    <source>
        <dbReference type="Proteomes" id="UP000238823"/>
    </source>
</evidence>
<name>A0A2S9YF98_9BACT</name>
<organism evidence="2 3">
    <name type="scientific">Enhygromyxa salina</name>
    <dbReference type="NCBI Taxonomy" id="215803"/>
    <lineage>
        <taxon>Bacteria</taxon>
        <taxon>Pseudomonadati</taxon>
        <taxon>Myxococcota</taxon>
        <taxon>Polyangia</taxon>
        <taxon>Nannocystales</taxon>
        <taxon>Nannocystaceae</taxon>
        <taxon>Enhygromyxa</taxon>
    </lineage>
</organism>
<sequence length="182" mass="20037">MNAPKPRLETGTDALALLVDLQVPARLLRHHELVLEAAIELTDALARKLGARFDAGEIQIGAALHDVGKLVHPAELSGPGHAHELAGRALLIDRRVPEHLARFCITHANWSSPSLALEDLLVALADKLWKGKRVIELEDRVIEHLAHQTAQPRWRVFEIADAVFERVAAGADSRLRRSVELG</sequence>
<gene>
    <name evidence="2" type="ORF">ENSA7_52550</name>
</gene>
<dbReference type="RefSeq" id="WP_106092144.1">
    <property type="nucleotide sequence ID" value="NZ_PVNL01000107.1"/>
</dbReference>
<evidence type="ECO:0000259" key="1">
    <source>
        <dbReference type="Pfam" id="PF01966"/>
    </source>
</evidence>
<dbReference type="AlphaFoldDB" id="A0A2S9YF98"/>
<feature type="domain" description="HD" evidence="1">
    <location>
        <begin position="40"/>
        <end position="128"/>
    </location>
</feature>
<comment type="caution">
    <text evidence="2">The sequence shown here is derived from an EMBL/GenBank/DDBJ whole genome shotgun (WGS) entry which is preliminary data.</text>
</comment>